<keyword evidence="3" id="KW-1185">Reference proteome</keyword>
<evidence type="ECO:0000256" key="1">
    <source>
        <dbReference type="SAM" id="MobiDB-lite"/>
    </source>
</evidence>
<sequence length="48" mass="5109">MNPTPAPPLTELPLPSAQAPVPKPRSDRTSQKPAPPLPSAVRGPLERF</sequence>
<gene>
    <name evidence="2" type="ORF">Dxin01_02757</name>
</gene>
<protein>
    <submittedName>
        <fullName evidence="2">Uncharacterized protein</fullName>
    </submittedName>
</protein>
<feature type="compositionally biased region" description="Pro residues" evidence="1">
    <location>
        <begin position="1"/>
        <end position="10"/>
    </location>
</feature>
<feature type="region of interest" description="Disordered" evidence="1">
    <location>
        <begin position="1"/>
        <end position="48"/>
    </location>
</feature>
<dbReference type="RefSeq" id="WP_353542981.1">
    <property type="nucleotide sequence ID" value="NZ_BAABRN010000035.1"/>
</dbReference>
<dbReference type="Proteomes" id="UP001458946">
    <property type="component" value="Unassembled WGS sequence"/>
</dbReference>
<proteinExistence type="predicted"/>
<comment type="caution">
    <text evidence="2">The sequence shown here is derived from an EMBL/GenBank/DDBJ whole genome shotgun (WGS) entry which is preliminary data.</text>
</comment>
<organism evidence="2 3">
    <name type="scientific">Deinococcus xinjiangensis</name>
    <dbReference type="NCBI Taxonomy" id="457454"/>
    <lineage>
        <taxon>Bacteria</taxon>
        <taxon>Thermotogati</taxon>
        <taxon>Deinococcota</taxon>
        <taxon>Deinococci</taxon>
        <taxon>Deinococcales</taxon>
        <taxon>Deinococcaceae</taxon>
        <taxon>Deinococcus</taxon>
    </lineage>
</organism>
<accession>A0ABP9VCP2</accession>
<reference evidence="2 3" key="1">
    <citation type="submission" date="2024-02" db="EMBL/GenBank/DDBJ databases">
        <title>Deinococcus xinjiangensis NBRC 107630.</title>
        <authorList>
            <person name="Ichikawa N."/>
            <person name="Katano-Makiyama Y."/>
            <person name="Hidaka K."/>
        </authorList>
    </citation>
    <scope>NUCLEOTIDE SEQUENCE [LARGE SCALE GENOMIC DNA]</scope>
    <source>
        <strain evidence="2 3">NBRC 107630</strain>
    </source>
</reference>
<evidence type="ECO:0000313" key="2">
    <source>
        <dbReference type="EMBL" id="GAA5503008.1"/>
    </source>
</evidence>
<name>A0ABP9VCP2_9DEIO</name>
<evidence type="ECO:0000313" key="3">
    <source>
        <dbReference type="Proteomes" id="UP001458946"/>
    </source>
</evidence>
<dbReference type="EMBL" id="BAABRN010000035">
    <property type="protein sequence ID" value="GAA5503008.1"/>
    <property type="molecule type" value="Genomic_DNA"/>
</dbReference>